<evidence type="ECO:0000313" key="1">
    <source>
        <dbReference type="EMBL" id="CAA7603010.1"/>
    </source>
</evidence>
<organism evidence="1">
    <name type="scientific">Acididesulfobacillus acetoxydans</name>
    <dbReference type="NCBI Taxonomy" id="1561005"/>
    <lineage>
        <taxon>Bacteria</taxon>
        <taxon>Bacillati</taxon>
        <taxon>Bacillota</taxon>
        <taxon>Clostridia</taxon>
        <taxon>Eubacteriales</taxon>
        <taxon>Peptococcaceae</taxon>
        <taxon>Acididesulfobacillus</taxon>
    </lineage>
</organism>
<dbReference type="EMBL" id="CDGJ01000003">
    <property type="protein sequence ID" value="CEJ05892.1"/>
    <property type="molecule type" value="Genomic_DNA"/>
</dbReference>
<dbReference type="Proteomes" id="UP001071230">
    <property type="component" value="Unassembled WGS sequence"/>
</dbReference>
<evidence type="ECO:0000313" key="3">
    <source>
        <dbReference type="Proteomes" id="UP001071230"/>
    </source>
</evidence>
<dbReference type="AlphaFoldDB" id="A0A8S0X743"/>
<name>A0A8S0X743_9FIRM</name>
<reference evidence="1" key="2">
    <citation type="submission" date="2020-01" db="EMBL/GenBank/DDBJ databases">
        <authorList>
            <person name="Hornung B."/>
        </authorList>
    </citation>
    <scope>NUCLEOTIDE SEQUENCE</scope>
    <source>
        <strain evidence="1">PacBioINE</strain>
    </source>
</reference>
<dbReference type="EMBL" id="LR746496">
    <property type="protein sequence ID" value="CAA7603010.1"/>
    <property type="molecule type" value="Genomic_DNA"/>
</dbReference>
<protein>
    <submittedName>
        <fullName evidence="1">Uncharacterized protein</fullName>
    </submittedName>
</protein>
<dbReference type="KEGG" id="aacx:DEACI_3833"/>
<proteinExistence type="predicted"/>
<gene>
    <name evidence="2" type="ORF">DEACI_0312</name>
    <name evidence="1" type="ORF">DEACI_3833</name>
</gene>
<evidence type="ECO:0000313" key="2">
    <source>
        <dbReference type="EMBL" id="CEJ05892.1"/>
    </source>
</evidence>
<reference evidence="2" key="1">
    <citation type="submission" date="2014-11" db="EMBL/GenBank/DDBJ databases">
        <authorList>
            <person name="Hornung B.V."/>
        </authorList>
    </citation>
    <scope>NUCLEOTIDE SEQUENCE</scope>
    <source>
        <strain evidence="2">INE</strain>
    </source>
</reference>
<dbReference type="Proteomes" id="UP000836597">
    <property type="component" value="Chromosome"/>
</dbReference>
<keyword evidence="3" id="KW-1185">Reference proteome</keyword>
<accession>A0A8S0X743</accession>
<sequence length="81" mass="8818">MALQVGLVLWLSSFLFALGLEQETGFSVNFLKGAFRLHSRYRPANSLGSAPSLKVNVVYALILISLQRSDVGWSSGVPAQH</sequence>